<dbReference type="Gene3D" id="3.40.50.300">
    <property type="entry name" value="P-loop containing nucleotide triphosphate hydrolases"/>
    <property type="match status" value="1"/>
</dbReference>
<keyword evidence="12" id="KW-0547">Nucleotide-binding</keyword>
<dbReference type="Proteomes" id="UP001501231">
    <property type="component" value="Unassembled WGS sequence"/>
</dbReference>
<dbReference type="EC" id="2.7.1.156" evidence="8"/>
<comment type="function">
    <text evidence="4">Catalyzes ATP-dependent phosphorylation of adenosylcobinamide and addition of GMP to adenosylcobinamide phosphate.</text>
</comment>
<evidence type="ECO:0000256" key="6">
    <source>
        <dbReference type="ARBA" id="ARBA00005159"/>
    </source>
</evidence>
<gene>
    <name evidence="18" type="ORF">GCM10010191_13180</name>
</gene>
<dbReference type="RefSeq" id="WP_344587632.1">
    <property type="nucleotide sequence ID" value="NZ_BAAARW010000005.1"/>
</dbReference>
<dbReference type="EC" id="2.7.7.62" evidence="9"/>
<comment type="catalytic activity">
    <reaction evidence="3">
        <text>adenosylcob(III)inamide + GTP = adenosylcob(III)inamide phosphate + GDP + H(+)</text>
        <dbReference type="Rhea" id="RHEA:15765"/>
        <dbReference type="ChEBI" id="CHEBI:2480"/>
        <dbReference type="ChEBI" id="CHEBI:15378"/>
        <dbReference type="ChEBI" id="CHEBI:37565"/>
        <dbReference type="ChEBI" id="CHEBI:58189"/>
        <dbReference type="ChEBI" id="CHEBI:58502"/>
        <dbReference type="EC" id="2.7.1.156"/>
    </reaction>
</comment>
<evidence type="ECO:0000256" key="5">
    <source>
        <dbReference type="ARBA" id="ARBA00004692"/>
    </source>
</evidence>
<evidence type="ECO:0000256" key="8">
    <source>
        <dbReference type="ARBA" id="ARBA00012016"/>
    </source>
</evidence>
<evidence type="ECO:0000256" key="7">
    <source>
        <dbReference type="ARBA" id="ARBA00007490"/>
    </source>
</evidence>
<evidence type="ECO:0000256" key="1">
    <source>
        <dbReference type="ARBA" id="ARBA00000312"/>
    </source>
</evidence>
<comment type="catalytic activity">
    <reaction evidence="2">
        <text>adenosylcob(III)inamide phosphate + GTP + H(+) = adenosylcob(III)inamide-GDP + diphosphate</text>
        <dbReference type="Rhea" id="RHEA:22712"/>
        <dbReference type="ChEBI" id="CHEBI:15378"/>
        <dbReference type="ChEBI" id="CHEBI:33019"/>
        <dbReference type="ChEBI" id="CHEBI:37565"/>
        <dbReference type="ChEBI" id="CHEBI:58502"/>
        <dbReference type="ChEBI" id="CHEBI:60487"/>
        <dbReference type="EC" id="2.7.7.62"/>
    </reaction>
</comment>
<keyword evidence="14" id="KW-0067">ATP-binding</keyword>
<keyword evidence="15" id="KW-0342">GTP-binding</keyword>
<evidence type="ECO:0000256" key="4">
    <source>
        <dbReference type="ARBA" id="ARBA00003889"/>
    </source>
</evidence>
<reference evidence="18 19" key="1">
    <citation type="journal article" date="2019" name="Int. J. Syst. Evol. Microbiol.">
        <title>The Global Catalogue of Microorganisms (GCM) 10K type strain sequencing project: providing services to taxonomists for standard genome sequencing and annotation.</title>
        <authorList>
            <consortium name="The Broad Institute Genomics Platform"/>
            <consortium name="The Broad Institute Genome Sequencing Center for Infectious Disease"/>
            <person name="Wu L."/>
            <person name="Ma J."/>
        </authorList>
    </citation>
    <scope>NUCLEOTIDE SEQUENCE [LARGE SCALE GENOMIC DNA]</scope>
    <source>
        <strain evidence="18 19">JCM 3325</strain>
    </source>
</reference>
<dbReference type="InterPro" id="IPR003203">
    <property type="entry name" value="CobU/CobP"/>
</dbReference>
<evidence type="ECO:0000256" key="2">
    <source>
        <dbReference type="ARBA" id="ARBA00000711"/>
    </source>
</evidence>
<name>A0ABN3ILU8_9ACTN</name>
<organism evidence="18 19">
    <name type="scientific">Actinomadura vinacea</name>
    <dbReference type="NCBI Taxonomy" id="115336"/>
    <lineage>
        <taxon>Bacteria</taxon>
        <taxon>Bacillati</taxon>
        <taxon>Actinomycetota</taxon>
        <taxon>Actinomycetes</taxon>
        <taxon>Streptosporangiales</taxon>
        <taxon>Thermomonosporaceae</taxon>
        <taxon>Actinomadura</taxon>
    </lineage>
</organism>
<accession>A0ABN3ILU8</accession>
<dbReference type="CDD" id="cd00544">
    <property type="entry name" value="CobU"/>
    <property type="match status" value="1"/>
</dbReference>
<evidence type="ECO:0000256" key="11">
    <source>
        <dbReference type="ARBA" id="ARBA00022679"/>
    </source>
</evidence>
<protein>
    <recommendedName>
        <fullName evidence="16">Adenosylcobinamide kinase</fullName>
        <ecNumber evidence="8">2.7.1.156</ecNumber>
        <ecNumber evidence="9">2.7.7.62</ecNumber>
    </recommendedName>
    <alternativeName>
        <fullName evidence="17">Adenosylcobinamide-phosphate guanylyltransferase</fullName>
    </alternativeName>
</protein>
<comment type="similarity">
    <text evidence="7">Belongs to the CobU/CobP family.</text>
</comment>
<evidence type="ECO:0000313" key="18">
    <source>
        <dbReference type="EMBL" id="GAA2406505.1"/>
    </source>
</evidence>
<evidence type="ECO:0000256" key="15">
    <source>
        <dbReference type="ARBA" id="ARBA00023134"/>
    </source>
</evidence>
<dbReference type="PANTHER" id="PTHR34848">
    <property type="match status" value="1"/>
</dbReference>
<sequence>MDIGSRDARIEVRGFAGKEGWPAEGCRCASCGRLRAAGTRYGPARVLIGGVPLEECVREEVPGGHDVRGPNGERVLVAAGPGDRPEPSARTRYDAALLDLIGCPDHLGLLRRMGTVTSRTEVRAIHVDHRVRSEEELRRRLGHWLRPPGGPHRTLLLGGARSGKSAEAESRLLAHPDVTYLATSAPRDGDAEWAARVEAHRRRRPSWWRTVETTALPEALRSAESGAGAVLVDAIGTWLTATVDEAGAWDDPAAVGPRLDELVDAWRATAARVVAVSDEVGLSLVPATASGRAFRDLLGALNQRLAAESEEAALVVAGRVMELP</sequence>
<evidence type="ECO:0000256" key="14">
    <source>
        <dbReference type="ARBA" id="ARBA00022840"/>
    </source>
</evidence>
<comment type="caution">
    <text evidence="18">The sequence shown here is derived from an EMBL/GenBank/DDBJ whole genome shotgun (WGS) entry which is preliminary data.</text>
</comment>
<dbReference type="InterPro" id="IPR027417">
    <property type="entry name" value="P-loop_NTPase"/>
</dbReference>
<evidence type="ECO:0000256" key="9">
    <source>
        <dbReference type="ARBA" id="ARBA00012523"/>
    </source>
</evidence>
<comment type="catalytic activity">
    <reaction evidence="1">
        <text>adenosylcob(III)inamide + ATP = adenosylcob(III)inamide phosphate + ADP + H(+)</text>
        <dbReference type="Rhea" id="RHEA:15769"/>
        <dbReference type="ChEBI" id="CHEBI:2480"/>
        <dbReference type="ChEBI" id="CHEBI:15378"/>
        <dbReference type="ChEBI" id="CHEBI:30616"/>
        <dbReference type="ChEBI" id="CHEBI:58502"/>
        <dbReference type="ChEBI" id="CHEBI:456216"/>
        <dbReference type="EC" id="2.7.1.156"/>
    </reaction>
</comment>
<evidence type="ECO:0000256" key="13">
    <source>
        <dbReference type="ARBA" id="ARBA00022777"/>
    </source>
</evidence>
<dbReference type="PANTHER" id="PTHR34848:SF1">
    <property type="entry name" value="BIFUNCTIONAL ADENOSYLCOBALAMIN BIOSYNTHESIS PROTEIN COBU"/>
    <property type="match status" value="1"/>
</dbReference>
<evidence type="ECO:0000256" key="3">
    <source>
        <dbReference type="ARBA" id="ARBA00001522"/>
    </source>
</evidence>
<evidence type="ECO:0000256" key="10">
    <source>
        <dbReference type="ARBA" id="ARBA00022573"/>
    </source>
</evidence>
<evidence type="ECO:0000313" key="19">
    <source>
        <dbReference type="Proteomes" id="UP001501231"/>
    </source>
</evidence>
<keyword evidence="19" id="KW-1185">Reference proteome</keyword>
<comment type="pathway">
    <text evidence="5">Cofactor biosynthesis; adenosylcobalamin biosynthesis; adenosylcobalamin from cob(II)yrinate a,c-diamide: step 6/7.</text>
</comment>
<dbReference type="EMBL" id="BAAARW010000005">
    <property type="protein sequence ID" value="GAA2406505.1"/>
    <property type="molecule type" value="Genomic_DNA"/>
</dbReference>
<dbReference type="SUPFAM" id="SSF52540">
    <property type="entry name" value="P-loop containing nucleoside triphosphate hydrolases"/>
    <property type="match status" value="1"/>
</dbReference>
<proteinExistence type="inferred from homology"/>
<evidence type="ECO:0000256" key="17">
    <source>
        <dbReference type="ARBA" id="ARBA00030571"/>
    </source>
</evidence>
<dbReference type="Pfam" id="PF02283">
    <property type="entry name" value="CobU"/>
    <property type="match status" value="1"/>
</dbReference>
<evidence type="ECO:0000256" key="12">
    <source>
        <dbReference type="ARBA" id="ARBA00022741"/>
    </source>
</evidence>
<keyword evidence="10" id="KW-0169">Cobalamin biosynthesis</keyword>
<comment type="pathway">
    <text evidence="6">Cofactor biosynthesis; adenosylcobalamin biosynthesis; adenosylcobalamin from cob(II)yrinate a,c-diamide: step 5/7.</text>
</comment>
<keyword evidence="11" id="KW-0808">Transferase</keyword>
<keyword evidence="13" id="KW-0418">Kinase</keyword>
<evidence type="ECO:0000256" key="16">
    <source>
        <dbReference type="ARBA" id="ARBA00029570"/>
    </source>
</evidence>